<comment type="caution">
    <text evidence="2">The sequence shown here is derived from an EMBL/GenBank/DDBJ whole genome shotgun (WGS) entry which is preliminary data.</text>
</comment>
<protein>
    <submittedName>
        <fullName evidence="2">Uncharacterized protein</fullName>
    </submittedName>
</protein>
<reference evidence="2" key="1">
    <citation type="journal article" date="2020" name="Fungal Divers.">
        <title>Resolving the Mortierellaceae phylogeny through synthesis of multi-gene phylogenetics and phylogenomics.</title>
        <authorList>
            <person name="Vandepol N."/>
            <person name="Liber J."/>
            <person name="Desiro A."/>
            <person name="Na H."/>
            <person name="Kennedy M."/>
            <person name="Barry K."/>
            <person name="Grigoriev I.V."/>
            <person name="Miller A.N."/>
            <person name="O'Donnell K."/>
            <person name="Stajich J.E."/>
            <person name="Bonito G."/>
        </authorList>
    </citation>
    <scope>NUCLEOTIDE SEQUENCE</scope>
    <source>
        <strain evidence="2">KOD1015</strain>
    </source>
</reference>
<evidence type="ECO:0000313" key="2">
    <source>
        <dbReference type="EMBL" id="KAF9585525.1"/>
    </source>
</evidence>
<dbReference type="OrthoDB" id="2325256at2759"/>
<feature type="compositionally biased region" description="Polar residues" evidence="1">
    <location>
        <begin position="99"/>
        <end position="112"/>
    </location>
</feature>
<name>A0A9P6G175_9FUNG</name>
<dbReference type="Proteomes" id="UP000780801">
    <property type="component" value="Unassembled WGS sequence"/>
</dbReference>
<dbReference type="AlphaFoldDB" id="A0A9P6G175"/>
<dbReference type="EMBL" id="JAABOA010000165">
    <property type="protein sequence ID" value="KAF9585525.1"/>
    <property type="molecule type" value="Genomic_DNA"/>
</dbReference>
<evidence type="ECO:0000313" key="3">
    <source>
        <dbReference type="Proteomes" id="UP000780801"/>
    </source>
</evidence>
<proteinExistence type="predicted"/>
<organism evidence="2 3">
    <name type="scientific">Lunasporangiospora selenospora</name>
    <dbReference type="NCBI Taxonomy" id="979761"/>
    <lineage>
        <taxon>Eukaryota</taxon>
        <taxon>Fungi</taxon>
        <taxon>Fungi incertae sedis</taxon>
        <taxon>Mucoromycota</taxon>
        <taxon>Mortierellomycotina</taxon>
        <taxon>Mortierellomycetes</taxon>
        <taxon>Mortierellales</taxon>
        <taxon>Mortierellaceae</taxon>
        <taxon>Lunasporangiospora</taxon>
    </lineage>
</organism>
<gene>
    <name evidence="2" type="ORF">BGW38_001960</name>
</gene>
<keyword evidence="3" id="KW-1185">Reference proteome</keyword>
<evidence type="ECO:0000256" key="1">
    <source>
        <dbReference type="SAM" id="MobiDB-lite"/>
    </source>
</evidence>
<dbReference type="Gene3D" id="3.80.10.10">
    <property type="entry name" value="Ribonuclease Inhibitor"/>
    <property type="match status" value="1"/>
</dbReference>
<accession>A0A9P6G175</accession>
<feature type="region of interest" description="Disordered" evidence="1">
    <location>
        <begin position="89"/>
        <end position="112"/>
    </location>
</feature>
<sequence>MSNLSGLSLQLPLECIHLILQNLAEERDLSTLASMLLVNRTVFDATVSVLYRDPFRFFSFKNILRTGEATSLATLLRLLRPPKDEPPSNCLLEAESVGDPQTNSEEVSEQASPSTPLLRDYRSYLRHINIEDHLALLLASSPSENPFGNLDSWDYCQMDIQRDLIRELVELVAEQILSLTIPLCDSVWYLNQVQRFKSLRHVDFVEFKYDDLSNASIIAHEDSIKSSPYVNTYQLSHEPSNEMDPFIMEHIKFFPGVMRSVECFLKRVDEYTRRECPDLDLVEVARYFMPLSNPRYLDEFSMFHLLAHTDDTNLEHIESITAVSYLDSDSNEELIELYKKVGRLLMDCRQLRTMDWFSPPPSLFLWVTQQSNIMARQLWRKGDPIPSDTKQHTAPLNYIKLYHVDLHSGYGYCGLIDNLLFSFHKTLQELEVSFGKNEKVDVIPINDIKPAIFIGGESIPRLQRLQQLSIYTNDLVCVWLQPSVLNGSPLTSIIIRNPATWDLNESIHSTKASWIKPIQLTELKTLELAGPPSMTFHLDTFESTKQLETVKLVNGLWETSRLHDSDKIPETESMHLHMLASVPWNWHLPHLKELTLSDAFADHFKFKMLDGCPSLLVLTIWTGQRRILTVSDLERSGAYSKEALYSINVADVVDDQAESLPDEEAVSEKCKYIQAPRLVSLTLGGYWTISTQAWRVLLKEVAPNLSELSASGSQGYDLVEWYKLTTEMSRLQLAVPRCRNAPRNRVAFLTHSSLPIPKAELIQYNFDKGPNFLKRQVPFSE</sequence>
<dbReference type="InterPro" id="IPR032675">
    <property type="entry name" value="LRR_dom_sf"/>
</dbReference>
<dbReference type="SUPFAM" id="SSF52047">
    <property type="entry name" value="RNI-like"/>
    <property type="match status" value="1"/>
</dbReference>